<evidence type="ECO:0000313" key="5">
    <source>
        <dbReference type="EMBL" id="RKD24450.1"/>
    </source>
</evidence>
<dbReference type="AlphaFoldDB" id="A0A419SKH1"/>
<dbReference type="Pfam" id="PF08141">
    <property type="entry name" value="SspH"/>
    <property type="match status" value="1"/>
</dbReference>
<proteinExistence type="inferred from homology"/>
<dbReference type="GO" id="GO:0030436">
    <property type="term" value="P:asexual sporulation"/>
    <property type="evidence" value="ECO:0007669"/>
    <property type="project" value="InterPro"/>
</dbReference>
<reference evidence="5 6" key="1">
    <citation type="submission" date="2016-08" db="EMBL/GenBank/DDBJ databases">
        <title>Novel Firmicute Genomes.</title>
        <authorList>
            <person name="Poppleton D.I."/>
            <person name="Gribaldo S."/>
        </authorList>
    </citation>
    <scope>NUCLEOTIDE SEQUENCE [LARGE SCALE GENOMIC DNA]</scope>
    <source>
        <strain evidence="5 6">RAOx-1</strain>
    </source>
</reference>
<keyword evidence="3" id="KW-0749">Sporulation</keyword>
<dbReference type="RefSeq" id="WP_120189748.1">
    <property type="nucleotide sequence ID" value="NZ_MCHY01000008.1"/>
</dbReference>
<dbReference type="Proteomes" id="UP000284219">
    <property type="component" value="Unassembled WGS sequence"/>
</dbReference>
<dbReference type="GO" id="GO:0030435">
    <property type="term" value="P:sporulation resulting in formation of a cellular spore"/>
    <property type="evidence" value="ECO:0007669"/>
    <property type="project" value="UniProtKB-KW"/>
</dbReference>
<organism evidence="5 6">
    <name type="scientific">Ammoniphilus oxalaticus</name>
    <dbReference type="NCBI Taxonomy" id="66863"/>
    <lineage>
        <taxon>Bacteria</taxon>
        <taxon>Bacillati</taxon>
        <taxon>Bacillota</taxon>
        <taxon>Bacilli</taxon>
        <taxon>Bacillales</taxon>
        <taxon>Paenibacillaceae</taxon>
        <taxon>Aneurinibacillus group</taxon>
        <taxon>Ammoniphilus</taxon>
    </lineage>
</organism>
<dbReference type="OrthoDB" id="1683648at2"/>
<protein>
    <submittedName>
        <fullName evidence="5">Small, acid-soluble spore protein, H family</fullName>
    </submittedName>
</protein>
<sequence>MDKQRAMEIVSSEVMAHVTHEGKPVYIREVDGQAQTASVYPLGEPEKEQEVPLSSLIEQ</sequence>
<evidence type="ECO:0000256" key="3">
    <source>
        <dbReference type="ARBA" id="ARBA00022969"/>
    </source>
</evidence>
<accession>A0A419SKH1</accession>
<name>A0A419SKH1_9BACL</name>
<dbReference type="NCBIfam" id="TIGR02861">
    <property type="entry name" value="SASP_H"/>
    <property type="match status" value="1"/>
</dbReference>
<dbReference type="EMBL" id="MCHY01000008">
    <property type="protein sequence ID" value="RKD24450.1"/>
    <property type="molecule type" value="Genomic_DNA"/>
</dbReference>
<comment type="subcellular location">
    <subcellularLocation>
        <location evidence="1">Spore core</location>
    </subcellularLocation>
</comment>
<dbReference type="InterPro" id="IPR012610">
    <property type="entry name" value="SASP_SspH"/>
</dbReference>
<dbReference type="HAMAP" id="MF_00667">
    <property type="entry name" value="SspH"/>
    <property type="match status" value="1"/>
</dbReference>
<comment type="caution">
    <text evidence="5">The sequence shown here is derived from an EMBL/GenBank/DDBJ whole genome shotgun (WGS) entry which is preliminary data.</text>
</comment>
<evidence type="ECO:0000256" key="2">
    <source>
        <dbReference type="ARBA" id="ARBA00006573"/>
    </source>
</evidence>
<evidence type="ECO:0000313" key="6">
    <source>
        <dbReference type="Proteomes" id="UP000284219"/>
    </source>
</evidence>
<dbReference type="GO" id="GO:0042601">
    <property type="term" value="C:endospore-forming forespore"/>
    <property type="evidence" value="ECO:0007669"/>
    <property type="project" value="InterPro"/>
</dbReference>
<evidence type="ECO:0000256" key="1">
    <source>
        <dbReference type="ARBA" id="ARBA00004288"/>
    </source>
</evidence>
<evidence type="ECO:0000256" key="4">
    <source>
        <dbReference type="SAM" id="MobiDB-lite"/>
    </source>
</evidence>
<comment type="similarity">
    <text evidence="2">Belongs to the SspH family.</text>
</comment>
<gene>
    <name evidence="5" type="ORF">BEP19_08670</name>
</gene>
<feature type="region of interest" description="Disordered" evidence="4">
    <location>
        <begin position="37"/>
        <end position="59"/>
    </location>
</feature>
<keyword evidence="6" id="KW-1185">Reference proteome</keyword>